<proteinExistence type="predicted"/>
<dbReference type="InterPro" id="IPR001611">
    <property type="entry name" value="Leu-rich_rpt"/>
</dbReference>
<dbReference type="STRING" id="40149.A0A0E0EIW8"/>
<dbReference type="AlphaFoldDB" id="A0A0E0EIW8"/>
<feature type="compositionally biased region" description="Basic residues" evidence="1">
    <location>
        <begin position="51"/>
        <end position="65"/>
    </location>
</feature>
<feature type="domain" description="F-box" evidence="2">
    <location>
        <begin position="428"/>
        <end position="476"/>
    </location>
</feature>
<dbReference type="Gene3D" id="1.20.1280.50">
    <property type="match status" value="3"/>
</dbReference>
<evidence type="ECO:0000259" key="2">
    <source>
        <dbReference type="PROSITE" id="PS50181"/>
    </source>
</evidence>
<dbReference type="EnsemblPlants" id="OMERI08G05470.1">
    <property type="protein sequence ID" value="OMERI08G05470.1"/>
    <property type="gene ID" value="OMERI08G05470"/>
</dbReference>
<dbReference type="InterPro" id="IPR032675">
    <property type="entry name" value="LRR_dom_sf"/>
</dbReference>
<feature type="region of interest" description="Disordered" evidence="1">
    <location>
        <begin position="1008"/>
        <end position="1028"/>
    </location>
</feature>
<feature type="region of interest" description="Disordered" evidence="1">
    <location>
        <begin position="574"/>
        <end position="600"/>
    </location>
</feature>
<dbReference type="FunFam" id="3.80.10.10:FF:000903">
    <property type="entry name" value="F-box protein family-like"/>
    <property type="match status" value="1"/>
</dbReference>
<dbReference type="SMART" id="SM00367">
    <property type="entry name" value="LRR_CC"/>
    <property type="match status" value="5"/>
</dbReference>
<evidence type="ECO:0000256" key="1">
    <source>
        <dbReference type="SAM" id="MobiDB-lite"/>
    </source>
</evidence>
<dbReference type="FunFam" id="1.20.1280.50:FF:000109">
    <property type="entry name" value="F-box protein family-like"/>
    <property type="match status" value="1"/>
</dbReference>
<dbReference type="HOGENOM" id="CLU_012392_0_0_1"/>
<name>A0A0E0EIW8_9ORYZ</name>
<organism evidence="3">
    <name type="scientific">Oryza meridionalis</name>
    <dbReference type="NCBI Taxonomy" id="40149"/>
    <lineage>
        <taxon>Eukaryota</taxon>
        <taxon>Viridiplantae</taxon>
        <taxon>Streptophyta</taxon>
        <taxon>Embryophyta</taxon>
        <taxon>Tracheophyta</taxon>
        <taxon>Spermatophyta</taxon>
        <taxon>Magnoliopsida</taxon>
        <taxon>Liliopsida</taxon>
        <taxon>Poales</taxon>
        <taxon>Poaceae</taxon>
        <taxon>BOP clade</taxon>
        <taxon>Oryzoideae</taxon>
        <taxon>Oryzeae</taxon>
        <taxon>Oryzinae</taxon>
        <taxon>Oryza</taxon>
    </lineage>
</organism>
<protein>
    <recommendedName>
        <fullName evidence="2">F-box domain-containing protein</fullName>
    </recommendedName>
</protein>
<dbReference type="InterPro" id="IPR036047">
    <property type="entry name" value="F-box-like_dom_sf"/>
</dbReference>
<feature type="compositionally biased region" description="Basic residues" evidence="1">
    <location>
        <begin position="707"/>
        <end position="719"/>
    </location>
</feature>
<feature type="region of interest" description="Disordered" evidence="1">
    <location>
        <begin position="42"/>
        <end position="76"/>
    </location>
</feature>
<evidence type="ECO:0000313" key="3">
    <source>
        <dbReference type="EnsemblPlants" id="OMERI08G05470.1"/>
    </source>
</evidence>
<sequence length="1047" mass="118874">MGSKVQVIRQRFVPSFLSEPQNRLPSRLPFLLQTLTIPIPAAARDAMPSSSRRRRGHHGNRRRGRGSGAPKAEAARNWAELPPAAISAVLGGLDHVDILTGAGQVCRSWRRAARDDPGLWRRVDMRGHANADAKRGVNLHGMAQAAVKRSAGRCEAFWGESAGSDRFLLFLGRAAFASSLVMMSLNKGFGKAIKKFPLLEELELSLSPNVFGTDVFRTVGKSCPQLKRFRLSQHGFHSFEDSHDDDEALGIATMTQLRSLQIFGNTITNEGLEAILDNCPHLESLDIRHCFNVFMDDTLRVKCARIKALRLPDDSIDDYDLQVFSPVFADSGNSSDDMDDGYMVPGLHCVVFSEENECFDDDINEDELDDEARMMLNGLRALLIVSERRVAQLVHLTRGDVLIRISWRRRTRTVPLGVFLYHTTLPAARDWAELPVDAILQVFRWLDHVDILMGAGLACRSWRAAARDEPALWRRIDMRGFACLPYWQRHRRDTVRAMAREAVRRSDGRCEEFWSKVGGDDEVLRFLADHAPYLRSIRLVKCDHVSKEGISAIIQSCPLLEALETNRALSIQIRSHGEEEEADRAQYGKDEEADTDYGDDEFTGDLSPWSSLCFEQDRDDGLDEFLESEYFLEPHRYLHDVHVNEFDEEQDCRMLDKGDRRYLKAEGWTYVQLQPSEPLHLARAFLHQTLTLATPPRERHAMPSSSSRRRRRRGRRRKKKEEEARDWADGLPLDAILAIFHKLGHADILMAADQVCATWRRAARDEPALWRRITVRGTEALSARINRGGLACAAVRCSAGQCEAFCGEYAGDDGFLVYLTEQASCLKSLRLISCLGVSNEGIEEATKEFPLLEELELSFCYNVTHEAYAAIGAACPQLKRFRLSKRSFYDSAGIRWKNNDDAGGISKMHGLRSLQLFANNLTNEGLSTILDNCPNLESLDIRHCFNIDMGDDSLRAKCSRIKMLRPPDDSTDDYDFDVYTPRRLPISPGFVRYYSVYSDPEYSMYSDEWTSEEFDDDDDDYSGPSRYEEDLDKYDNALPRCMRTFLK</sequence>
<feature type="region of interest" description="Disordered" evidence="1">
    <location>
        <begin position="693"/>
        <end position="723"/>
    </location>
</feature>
<dbReference type="InterPro" id="IPR001810">
    <property type="entry name" value="F-box_dom"/>
</dbReference>
<dbReference type="Gene3D" id="3.80.10.10">
    <property type="entry name" value="Ribonuclease Inhibitor"/>
    <property type="match status" value="3"/>
</dbReference>
<reference evidence="3" key="1">
    <citation type="submission" date="2015-04" db="UniProtKB">
        <authorList>
            <consortium name="EnsemblPlants"/>
        </authorList>
    </citation>
    <scope>IDENTIFICATION</scope>
</reference>
<accession>A0A0E0EIW8</accession>
<dbReference type="SUPFAM" id="SSF52058">
    <property type="entry name" value="L domain-like"/>
    <property type="match status" value="1"/>
</dbReference>
<dbReference type="SUPFAM" id="SSF81383">
    <property type="entry name" value="F-box domain"/>
    <property type="match status" value="3"/>
</dbReference>
<dbReference type="PANTHER" id="PTHR38926:SF79">
    <property type="entry name" value="OS08G0195800 PROTEIN"/>
    <property type="match status" value="1"/>
</dbReference>
<feature type="compositionally biased region" description="Acidic residues" evidence="1">
    <location>
        <begin position="591"/>
        <end position="600"/>
    </location>
</feature>
<dbReference type="PANTHER" id="PTHR38926">
    <property type="entry name" value="F-BOX DOMAIN CONTAINING PROTEIN, EXPRESSED"/>
    <property type="match status" value="1"/>
</dbReference>
<dbReference type="Gramene" id="OMERI08G05470.1">
    <property type="protein sequence ID" value="OMERI08G05470.1"/>
    <property type="gene ID" value="OMERI08G05470"/>
</dbReference>
<dbReference type="eggNOG" id="KOG1947">
    <property type="taxonomic scope" value="Eukaryota"/>
</dbReference>
<evidence type="ECO:0000313" key="4">
    <source>
        <dbReference type="Proteomes" id="UP000008021"/>
    </source>
</evidence>
<dbReference type="InterPro" id="IPR006553">
    <property type="entry name" value="Leu-rich_rpt_Cys-con_subtyp"/>
</dbReference>
<feature type="compositionally biased region" description="Acidic residues" evidence="1">
    <location>
        <begin position="1009"/>
        <end position="1021"/>
    </location>
</feature>
<dbReference type="Pfam" id="PF12937">
    <property type="entry name" value="F-box-like"/>
    <property type="match status" value="3"/>
</dbReference>
<dbReference type="PROSITE" id="PS50181">
    <property type="entry name" value="FBOX"/>
    <property type="match status" value="2"/>
</dbReference>
<dbReference type="FunFam" id="1.20.1280.50:FF:000037">
    <property type="entry name" value="F-box protein SKIP19"/>
    <property type="match status" value="2"/>
</dbReference>
<feature type="domain" description="F-box" evidence="2">
    <location>
        <begin position="75"/>
        <end position="123"/>
    </location>
</feature>
<reference evidence="3" key="2">
    <citation type="submission" date="2018-05" db="EMBL/GenBank/DDBJ databases">
        <title>OmerRS3 (Oryza meridionalis Reference Sequence Version 3).</title>
        <authorList>
            <person name="Zhang J."/>
            <person name="Kudrna D."/>
            <person name="Lee S."/>
            <person name="Talag J."/>
            <person name="Welchert J."/>
            <person name="Wing R.A."/>
        </authorList>
    </citation>
    <scope>NUCLEOTIDE SEQUENCE [LARGE SCALE GENOMIC DNA]</scope>
    <source>
        <strain evidence="3">cv. OR44</strain>
    </source>
</reference>
<dbReference type="Pfam" id="PF13516">
    <property type="entry name" value="LRR_6"/>
    <property type="match status" value="2"/>
</dbReference>
<dbReference type="Proteomes" id="UP000008021">
    <property type="component" value="Chromosome 8"/>
</dbReference>
<keyword evidence="4" id="KW-1185">Reference proteome</keyword>